<accession>A0ABY4E7Z3</accession>
<reference evidence="2" key="1">
    <citation type="submission" date="2021-12" db="EMBL/GenBank/DDBJ databases">
        <authorList>
            <person name="Veyrier F.J."/>
        </authorList>
    </citation>
    <scope>NUCLEOTIDE SEQUENCE</scope>
    <source>
        <strain evidence="2">SAG 1488-6</strain>
    </source>
</reference>
<proteinExistence type="predicted"/>
<evidence type="ECO:0008006" key="4">
    <source>
        <dbReference type="Google" id="ProtNLM"/>
    </source>
</evidence>
<sequence length="139" mass="15356">MKALLGRVVLISGMCLGLAACFEQSTVTIPDAPKNDETYKQQFSDDFNQACYNGFIQNFEQRPQPATERDYQAAKGICECISFNLVQNNDNTQLTALSKQTPEQMLDLTRPLVLSCSEQIQQKLAAEYASGPIASEAQP</sequence>
<gene>
    <name evidence="2" type="ORF">LVJ81_09605</name>
</gene>
<dbReference type="RefSeq" id="WP_019957373.1">
    <property type="nucleotide sequence ID" value="NZ_CP091512.1"/>
</dbReference>
<evidence type="ECO:0000313" key="2">
    <source>
        <dbReference type="EMBL" id="UOO91886.1"/>
    </source>
</evidence>
<dbReference type="EMBL" id="CP091512">
    <property type="protein sequence ID" value="UOO91886.1"/>
    <property type="molecule type" value="Genomic_DNA"/>
</dbReference>
<protein>
    <recommendedName>
        <fullName evidence="4">Lipoprotein</fullName>
    </recommendedName>
</protein>
<dbReference type="PROSITE" id="PS51257">
    <property type="entry name" value="PROKAR_LIPOPROTEIN"/>
    <property type="match status" value="1"/>
</dbReference>
<keyword evidence="3" id="KW-1185">Reference proteome</keyword>
<feature type="signal peptide" evidence="1">
    <location>
        <begin position="1"/>
        <end position="19"/>
    </location>
</feature>
<organism evidence="2 3">
    <name type="scientific">Vitreoscilla stercoraria</name>
    <dbReference type="NCBI Taxonomy" id="61"/>
    <lineage>
        <taxon>Bacteria</taxon>
        <taxon>Pseudomonadati</taxon>
        <taxon>Pseudomonadota</taxon>
        <taxon>Betaproteobacteria</taxon>
        <taxon>Neisseriales</taxon>
        <taxon>Neisseriaceae</taxon>
        <taxon>Vitreoscilla</taxon>
    </lineage>
</organism>
<evidence type="ECO:0000256" key="1">
    <source>
        <dbReference type="SAM" id="SignalP"/>
    </source>
</evidence>
<feature type="chain" id="PRO_5047154244" description="Lipoprotein" evidence="1">
    <location>
        <begin position="20"/>
        <end position="139"/>
    </location>
</feature>
<keyword evidence="1" id="KW-0732">Signal</keyword>
<reference evidence="2" key="2">
    <citation type="journal article" date="2022" name="Res Sq">
        <title>Evolution of multicellular longitudinally dividing oral cavity symbionts (Neisseriaceae).</title>
        <authorList>
            <person name="Nyongesa S."/>
            <person name="Weber P."/>
            <person name="Bernet E."/>
            <person name="Pullido F."/>
            <person name="Nieckarz M."/>
            <person name="Delaby M."/>
            <person name="Nieves C."/>
            <person name="Viehboeck T."/>
            <person name="Krause N."/>
            <person name="Rivera-Millot A."/>
            <person name="Nakamura A."/>
            <person name="Vischer N."/>
            <person name="VanNieuwenhze M."/>
            <person name="Brun Y."/>
            <person name="Cava F."/>
            <person name="Bulgheresi S."/>
            <person name="Veyrier F."/>
        </authorList>
    </citation>
    <scope>NUCLEOTIDE SEQUENCE</scope>
    <source>
        <strain evidence="2">SAG 1488-6</strain>
    </source>
</reference>
<evidence type="ECO:0000313" key="3">
    <source>
        <dbReference type="Proteomes" id="UP000832034"/>
    </source>
</evidence>
<name>A0ABY4E7Z3_VITST</name>
<dbReference type="Proteomes" id="UP000832034">
    <property type="component" value="Chromosome"/>
</dbReference>